<dbReference type="InterPro" id="IPR021309">
    <property type="entry name" value="YgaP-like_TM"/>
</dbReference>
<dbReference type="Pfam" id="PF11127">
    <property type="entry name" value="YgaP-like_TM"/>
    <property type="match status" value="1"/>
</dbReference>
<dbReference type="AlphaFoldDB" id="A0A1H9SRM9"/>
<protein>
    <recommendedName>
        <fullName evidence="2">Inner membrane protein YgaP-like transmembrane domain-containing protein</fullName>
    </recommendedName>
</protein>
<reference evidence="4" key="1">
    <citation type="submission" date="2016-10" db="EMBL/GenBank/DDBJ databases">
        <authorList>
            <person name="Varghese N."/>
            <person name="Submissions S."/>
        </authorList>
    </citation>
    <scope>NUCLEOTIDE SEQUENCE [LARGE SCALE GENOMIC DNA]</scope>
    <source>
        <strain evidence="4">DSM 25055</strain>
    </source>
</reference>
<gene>
    <name evidence="3" type="ORF">SAMN04489841_4788</name>
</gene>
<keyword evidence="1" id="KW-0812">Transmembrane</keyword>
<feature type="transmembrane region" description="Helical" evidence="1">
    <location>
        <begin position="40"/>
        <end position="63"/>
    </location>
</feature>
<dbReference type="EMBL" id="FOFD01000009">
    <property type="protein sequence ID" value="SER87660.1"/>
    <property type="molecule type" value="Genomic_DNA"/>
</dbReference>
<keyword evidence="1" id="KW-0472">Membrane</keyword>
<name>A0A1H9SRM9_9EURY</name>
<dbReference type="STRING" id="1186196.SAMN04489841_4788"/>
<evidence type="ECO:0000313" key="3">
    <source>
        <dbReference type="EMBL" id="SER87660.1"/>
    </source>
</evidence>
<sequence length="74" mass="7300">MGMKNNIGSTDRIGRAVGGAVLAAIGVATLVGALEFGTVVGVLAVVVGAVLLGTALTRICLLYRILGVDTSESG</sequence>
<evidence type="ECO:0000259" key="2">
    <source>
        <dbReference type="Pfam" id="PF11127"/>
    </source>
</evidence>
<proteinExistence type="predicted"/>
<keyword evidence="4" id="KW-1185">Reference proteome</keyword>
<feature type="domain" description="Inner membrane protein YgaP-like transmembrane" evidence="2">
    <location>
        <begin position="3"/>
        <end position="72"/>
    </location>
</feature>
<dbReference type="Proteomes" id="UP000199114">
    <property type="component" value="Unassembled WGS sequence"/>
</dbReference>
<keyword evidence="1" id="KW-1133">Transmembrane helix</keyword>
<accession>A0A1H9SRM9</accession>
<organism evidence="3 4">
    <name type="scientific">Natrinema salaciae</name>
    <dbReference type="NCBI Taxonomy" id="1186196"/>
    <lineage>
        <taxon>Archaea</taxon>
        <taxon>Methanobacteriati</taxon>
        <taxon>Methanobacteriota</taxon>
        <taxon>Stenosarchaea group</taxon>
        <taxon>Halobacteria</taxon>
        <taxon>Halobacteriales</taxon>
        <taxon>Natrialbaceae</taxon>
        <taxon>Natrinema</taxon>
    </lineage>
</organism>
<evidence type="ECO:0000256" key="1">
    <source>
        <dbReference type="SAM" id="Phobius"/>
    </source>
</evidence>
<evidence type="ECO:0000313" key="4">
    <source>
        <dbReference type="Proteomes" id="UP000199114"/>
    </source>
</evidence>
<feature type="transmembrane region" description="Helical" evidence="1">
    <location>
        <begin position="12"/>
        <end position="34"/>
    </location>
</feature>